<reference evidence="1 2" key="1">
    <citation type="journal article" date="2019" name="Sci. Rep.">
        <title>Orb-weaving spider Araneus ventricosus genome elucidates the spidroin gene catalogue.</title>
        <authorList>
            <person name="Kono N."/>
            <person name="Nakamura H."/>
            <person name="Ohtoshi R."/>
            <person name="Moran D.A.P."/>
            <person name="Shinohara A."/>
            <person name="Yoshida Y."/>
            <person name="Fujiwara M."/>
            <person name="Mori M."/>
            <person name="Tomita M."/>
            <person name="Arakawa K."/>
        </authorList>
    </citation>
    <scope>NUCLEOTIDE SEQUENCE [LARGE SCALE GENOMIC DNA]</scope>
</reference>
<organism evidence="1 2">
    <name type="scientific">Araneus ventricosus</name>
    <name type="common">Orbweaver spider</name>
    <name type="synonym">Epeira ventricosa</name>
    <dbReference type="NCBI Taxonomy" id="182803"/>
    <lineage>
        <taxon>Eukaryota</taxon>
        <taxon>Metazoa</taxon>
        <taxon>Ecdysozoa</taxon>
        <taxon>Arthropoda</taxon>
        <taxon>Chelicerata</taxon>
        <taxon>Arachnida</taxon>
        <taxon>Araneae</taxon>
        <taxon>Araneomorphae</taxon>
        <taxon>Entelegynae</taxon>
        <taxon>Araneoidea</taxon>
        <taxon>Araneidae</taxon>
        <taxon>Araneus</taxon>
    </lineage>
</organism>
<accession>A0A4Y2GDG8</accession>
<proteinExistence type="predicted"/>
<keyword evidence="2" id="KW-1185">Reference proteome</keyword>
<dbReference type="EMBL" id="BGPR01001345">
    <property type="protein sequence ID" value="GBM51643.1"/>
    <property type="molecule type" value="Genomic_DNA"/>
</dbReference>
<evidence type="ECO:0000313" key="2">
    <source>
        <dbReference type="Proteomes" id="UP000499080"/>
    </source>
</evidence>
<name>A0A4Y2GDG8_ARAVE</name>
<comment type="caution">
    <text evidence="1">The sequence shown here is derived from an EMBL/GenBank/DDBJ whole genome shotgun (WGS) entry which is preliminary data.</text>
</comment>
<dbReference type="Proteomes" id="UP000499080">
    <property type="component" value="Unassembled WGS sequence"/>
</dbReference>
<evidence type="ECO:0000313" key="1">
    <source>
        <dbReference type="EMBL" id="GBM51643.1"/>
    </source>
</evidence>
<gene>
    <name evidence="1" type="ORF">AVEN_43274_1</name>
</gene>
<sequence>MFRDNCAKQLQSIALSNNSVAHRIGDVVEDVQPQRFKKLSDKLFSILLDEATDSNKDAYLIDIFLFSDGMSAVELLFCKPIELKDTSLALFAILNDFMNEAYIVLEKLRQNMHRWCLFNVWKIPKYKSSFETKTFTAYLDKLHDPERSSGVQRNESW</sequence>
<dbReference type="PANTHER" id="PTHR45913:SF19">
    <property type="entry name" value="LOW QUALITY PROTEIN: ZINC FINGER BED DOMAIN-CONTAINING PROTEIN 5-LIKE"/>
    <property type="match status" value="1"/>
</dbReference>
<dbReference type="AlphaFoldDB" id="A0A4Y2GDG8"/>
<evidence type="ECO:0008006" key="3">
    <source>
        <dbReference type="Google" id="ProtNLM"/>
    </source>
</evidence>
<protein>
    <recommendedName>
        <fullName evidence="3">DUF4371 domain-containing protein</fullName>
    </recommendedName>
</protein>
<dbReference type="PANTHER" id="PTHR45913">
    <property type="entry name" value="EPM2A-INTERACTING PROTEIN 1"/>
    <property type="match status" value="1"/>
</dbReference>
<dbReference type="OrthoDB" id="6453841at2759"/>